<dbReference type="PANTHER" id="PTHR33108:SF32">
    <property type="entry name" value="DUF1677 FAMILY PROTEIN (DUF1677)"/>
    <property type="match status" value="1"/>
</dbReference>
<dbReference type="PANTHER" id="PTHR33108">
    <property type="entry name" value="OS01G0745000 PROTEIN"/>
    <property type="match status" value="1"/>
</dbReference>
<evidence type="ECO:0008006" key="4">
    <source>
        <dbReference type="Google" id="ProtNLM"/>
    </source>
</evidence>
<evidence type="ECO:0000313" key="3">
    <source>
        <dbReference type="Proteomes" id="UP001153555"/>
    </source>
</evidence>
<keyword evidence="3" id="KW-1185">Reference proteome</keyword>
<evidence type="ECO:0000256" key="1">
    <source>
        <dbReference type="SAM" id="MobiDB-lite"/>
    </source>
</evidence>
<dbReference type="InterPro" id="IPR012876">
    <property type="entry name" value="DUF1677_pln"/>
</dbReference>
<evidence type="ECO:0000313" key="2">
    <source>
        <dbReference type="EMBL" id="CAA0821166.1"/>
    </source>
</evidence>
<protein>
    <recommendedName>
        <fullName evidence="4">DUF1677 family protein</fullName>
    </recommendedName>
</protein>
<proteinExistence type="predicted"/>
<dbReference type="Pfam" id="PF07911">
    <property type="entry name" value="DUF1677"/>
    <property type="match status" value="1"/>
</dbReference>
<reference evidence="2" key="1">
    <citation type="submission" date="2019-12" db="EMBL/GenBank/DDBJ databases">
        <authorList>
            <person name="Scholes J."/>
        </authorList>
    </citation>
    <scope>NUCLEOTIDE SEQUENCE</scope>
</reference>
<name>A0A9N7RBJ6_STRHE</name>
<dbReference type="EMBL" id="CACSLK010020742">
    <property type="protein sequence ID" value="CAA0821166.1"/>
    <property type="molecule type" value="Genomic_DNA"/>
</dbReference>
<dbReference type="OrthoDB" id="1911663at2759"/>
<sequence length="221" mass="24506">MSFLYNSFIPEEAKSYQPALYPVFINFRFQGLCRIDFDLLRLGMSTVVSDTVVIGPGPGPDGSPVNGTVSMMSGQIEVEFAKCDCCGLTEECTQTYIETIRERYCGKWICGLCSEAVKDETLRSPKLISPDEALARHISFCSKFRASGPPEDPTVHLIRAMRQVFRKSLESPKSTRSLPSSPTNKRRDDLKGPVFARSESCMSSLTLVESPVYCGVDESCE</sequence>
<dbReference type="AlphaFoldDB" id="A0A9N7RBJ6"/>
<feature type="region of interest" description="Disordered" evidence="1">
    <location>
        <begin position="168"/>
        <end position="192"/>
    </location>
</feature>
<accession>A0A9N7RBJ6</accession>
<gene>
    <name evidence="2" type="ORF">SHERM_19168</name>
</gene>
<comment type="caution">
    <text evidence="2">The sequence shown here is derived from an EMBL/GenBank/DDBJ whole genome shotgun (WGS) entry which is preliminary data.</text>
</comment>
<organism evidence="2 3">
    <name type="scientific">Striga hermonthica</name>
    <name type="common">Purple witchweed</name>
    <name type="synonym">Buchnera hermonthica</name>
    <dbReference type="NCBI Taxonomy" id="68872"/>
    <lineage>
        <taxon>Eukaryota</taxon>
        <taxon>Viridiplantae</taxon>
        <taxon>Streptophyta</taxon>
        <taxon>Embryophyta</taxon>
        <taxon>Tracheophyta</taxon>
        <taxon>Spermatophyta</taxon>
        <taxon>Magnoliopsida</taxon>
        <taxon>eudicotyledons</taxon>
        <taxon>Gunneridae</taxon>
        <taxon>Pentapetalae</taxon>
        <taxon>asterids</taxon>
        <taxon>lamiids</taxon>
        <taxon>Lamiales</taxon>
        <taxon>Orobanchaceae</taxon>
        <taxon>Buchnereae</taxon>
        <taxon>Striga</taxon>
    </lineage>
</organism>
<feature type="compositionally biased region" description="Polar residues" evidence="1">
    <location>
        <begin position="171"/>
        <end position="183"/>
    </location>
</feature>
<dbReference type="Proteomes" id="UP001153555">
    <property type="component" value="Unassembled WGS sequence"/>
</dbReference>